<reference evidence="3 4" key="1">
    <citation type="submission" date="2023-04" db="EMBL/GenBank/DDBJ databases">
        <title>Marinoamorphus aggregata gen. nov., sp. Nov., isolate from tissue of brittle star Ophioplocus japonicus.</title>
        <authorList>
            <person name="Kawano K."/>
            <person name="Sawayama S."/>
            <person name="Nakagawa S."/>
        </authorList>
    </citation>
    <scope>NUCLEOTIDE SEQUENCE [LARGE SCALE GENOMIC DNA]</scope>
    <source>
        <strain evidence="3 4">NKW23</strain>
    </source>
</reference>
<evidence type="ECO:0000313" key="4">
    <source>
        <dbReference type="Proteomes" id="UP001239909"/>
    </source>
</evidence>
<gene>
    <name evidence="3" type="ORF">LNKW23_48750</name>
</gene>
<dbReference type="RefSeq" id="WP_285675084.1">
    <property type="nucleotide sequence ID" value="NZ_BSYI01000097.1"/>
</dbReference>
<accession>A0ABQ6LU95</accession>
<keyword evidence="1" id="KW-0472">Membrane</keyword>
<keyword evidence="4" id="KW-1185">Reference proteome</keyword>
<dbReference type="InterPro" id="IPR022472">
    <property type="entry name" value="VPLPA-CTERM"/>
</dbReference>
<keyword evidence="2" id="KW-0732">Signal</keyword>
<evidence type="ECO:0008006" key="5">
    <source>
        <dbReference type="Google" id="ProtNLM"/>
    </source>
</evidence>
<dbReference type="Proteomes" id="UP001239909">
    <property type="component" value="Unassembled WGS sequence"/>
</dbReference>
<organism evidence="3 4">
    <name type="scientific">Paralimibaculum aggregatum</name>
    <dbReference type="NCBI Taxonomy" id="3036245"/>
    <lineage>
        <taxon>Bacteria</taxon>
        <taxon>Pseudomonadati</taxon>
        <taxon>Pseudomonadota</taxon>
        <taxon>Alphaproteobacteria</taxon>
        <taxon>Rhodobacterales</taxon>
        <taxon>Paracoccaceae</taxon>
        <taxon>Paralimibaculum</taxon>
    </lineage>
</organism>
<comment type="caution">
    <text evidence="3">The sequence shown here is derived from an EMBL/GenBank/DDBJ whole genome shotgun (WGS) entry which is preliminary data.</text>
</comment>
<sequence>MIRTTLAAALVATAVTAATTAAQAVPITDFTGLSITLETTPVNSSIATGTQLVTTTGPGSSGPATATISTGVEYSNVRLQDGNGNFTAFDIDILATGLVEIRRTSNLGGISQPAPQDSTRPDGPDMLLDFILATTGTMLTDATLVTAFTESSPDFETSVEFDAGTATYEIGSFEGPGFNIFAGNNSSVSVGSMQLAADGPMASGYGAAAVPLPAGLPFLLTGLAALGLARARRRG</sequence>
<feature type="chain" id="PRO_5047440078" description="VPLPA-CTERM sorting domain-containing protein" evidence="2">
    <location>
        <begin position="25"/>
        <end position="235"/>
    </location>
</feature>
<dbReference type="NCBIfam" id="TIGR03370">
    <property type="entry name" value="VPLPA-CTERM"/>
    <property type="match status" value="1"/>
</dbReference>
<proteinExistence type="predicted"/>
<feature type="signal peptide" evidence="2">
    <location>
        <begin position="1"/>
        <end position="24"/>
    </location>
</feature>
<evidence type="ECO:0000256" key="2">
    <source>
        <dbReference type="SAM" id="SignalP"/>
    </source>
</evidence>
<protein>
    <recommendedName>
        <fullName evidence="5">VPLPA-CTERM sorting domain-containing protein</fullName>
    </recommendedName>
</protein>
<keyword evidence="1" id="KW-1133">Transmembrane helix</keyword>
<dbReference type="EMBL" id="BSYI01000097">
    <property type="protein sequence ID" value="GMG85650.1"/>
    <property type="molecule type" value="Genomic_DNA"/>
</dbReference>
<keyword evidence="1" id="KW-0812">Transmembrane</keyword>
<evidence type="ECO:0000256" key="1">
    <source>
        <dbReference type="SAM" id="Phobius"/>
    </source>
</evidence>
<name>A0ABQ6LU95_9RHOB</name>
<evidence type="ECO:0000313" key="3">
    <source>
        <dbReference type="EMBL" id="GMG85650.1"/>
    </source>
</evidence>
<feature type="transmembrane region" description="Helical" evidence="1">
    <location>
        <begin position="205"/>
        <end position="229"/>
    </location>
</feature>